<feature type="transmembrane region" description="Helical" evidence="1">
    <location>
        <begin position="6"/>
        <end position="26"/>
    </location>
</feature>
<dbReference type="EMBL" id="JAQOWY010000176">
    <property type="protein sequence ID" value="KAK1848280.1"/>
    <property type="molecule type" value="Genomic_DNA"/>
</dbReference>
<keyword evidence="1" id="KW-1133">Transmembrane helix</keyword>
<sequence length="97" mass="11154">MGLRVISFWQAFGCLVFAPALTLTWIDSRKSKGKREMINGRDKLEDEVESQFAAQSFAQDDRQLKRGGACRGPRRGIGPMEPLKPASWWWWLTVLRD</sequence>
<keyword evidence="1" id="KW-0812">Transmembrane</keyword>
<keyword evidence="3" id="KW-1185">Reference proteome</keyword>
<keyword evidence="1" id="KW-0472">Membrane</keyword>
<evidence type="ECO:0000313" key="2">
    <source>
        <dbReference type="EMBL" id="KAK1848280.1"/>
    </source>
</evidence>
<name>A0AAD9EH64_9PEZI</name>
<comment type="caution">
    <text evidence="2">The sequence shown here is derived from an EMBL/GenBank/DDBJ whole genome shotgun (WGS) entry which is preliminary data.</text>
</comment>
<reference evidence="2" key="1">
    <citation type="submission" date="2023-01" db="EMBL/GenBank/DDBJ databases">
        <title>Colletotrichum chrysophilum M932 genome sequence.</title>
        <authorList>
            <person name="Baroncelli R."/>
        </authorList>
    </citation>
    <scope>NUCLEOTIDE SEQUENCE</scope>
    <source>
        <strain evidence="2">M932</strain>
    </source>
</reference>
<dbReference type="Proteomes" id="UP001243330">
    <property type="component" value="Unassembled WGS sequence"/>
</dbReference>
<protein>
    <submittedName>
        <fullName evidence="2">Uncharacterized protein</fullName>
    </submittedName>
</protein>
<organism evidence="2 3">
    <name type="scientific">Colletotrichum chrysophilum</name>
    <dbReference type="NCBI Taxonomy" id="1836956"/>
    <lineage>
        <taxon>Eukaryota</taxon>
        <taxon>Fungi</taxon>
        <taxon>Dikarya</taxon>
        <taxon>Ascomycota</taxon>
        <taxon>Pezizomycotina</taxon>
        <taxon>Sordariomycetes</taxon>
        <taxon>Hypocreomycetidae</taxon>
        <taxon>Glomerellales</taxon>
        <taxon>Glomerellaceae</taxon>
        <taxon>Colletotrichum</taxon>
        <taxon>Colletotrichum gloeosporioides species complex</taxon>
    </lineage>
</organism>
<proteinExistence type="predicted"/>
<gene>
    <name evidence="2" type="ORF">CCHR01_09118</name>
</gene>
<evidence type="ECO:0000256" key="1">
    <source>
        <dbReference type="SAM" id="Phobius"/>
    </source>
</evidence>
<evidence type="ECO:0000313" key="3">
    <source>
        <dbReference type="Proteomes" id="UP001243330"/>
    </source>
</evidence>
<accession>A0AAD9EH64</accession>
<dbReference type="AlphaFoldDB" id="A0AAD9EH64"/>